<keyword evidence="2" id="KW-1185">Reference proteome</keyword>
<gene>
    <name evidence="1" type="ORF">Golax_025385</name>
</gene>
<proteinExistence type="predicted"/>
<reference evidence="1 2" key="1">
    <citation type="journal article" date="2019" name="Genome Biol. Evol.">
        <title>Insights into the evolution of the New World diploid cottons (Gossypium, subgenus Houzingenia) based on genome sequencing.</title>
        <authorList>
            <person name="Grover C.E."/>
            <person name="Arick M.A. 2nd"/>
            <person name="Thrash A."/>
            <person name="Conover J.L."/>
            <person name="Sanders W.S."/>
            <person name="Peterson D.G."/>
            <person name="Frelichowski J.E."/>
            <person name="Scheffler J.A."/>
            <person name="Scheffler B.E."/>
            <person name="Wendel J.F."/>
        </authorList>
    </citation>
    <scope>NUCLEOTIDE SEQUENCE [LARGE SCALE GENOMIC DNA]</scope>
    <source>
        <strain evidence="1">4</strain>
        <tissue evidence="1">Leaf</tissue>
    </source>
</reference>
<dbReference type="AlphaFoldDB" id="A0A7J9B2N3"/>
<evidence type="ECO:0000313" key="1">
    <source>
        <dbReference type="EMBL" id="MBA0730578.1"/>
    </source>
</evidence>
<organism evidence="1 2">
    <name type="scientific">Gossypium laxum</name>
    <dbReference type="NCBI Taxonomy" id="34288"/>
    <lineage>
        <taxon>Eukaryota</taxon>
        <taxon>Viridiplantae</taxon>
        <taxon>Streptophyta</taxon>
        <taxon>Embryophyta</taxon>
        <taxon>Tracheophyta</taxon>
        <taxon>Spermatophyta</taxon>
        <taxon>Magnoliopsida</taxon>
        <taxon>eudicotyledons</taxon>
        <taxon>Gunneridae</taxon>
        <taxon>Pentapetalae</taxon>
        <taxon>rosids</taxon>
        <taxon>malvids</taxon>
        <taxon>Malvales</taxon>
        <taxon>Malvaceae</taxon>
        <taxon>Malvoideae</taxon>
        <taxon>Gossypium</taxon>
    </lineage>
</organism>
<dbReference type="Proteomes" id="UP000593574">
    <property type="component" value="Unassembled WGS sequence"/>
</dbReference>
<name>A0A7J9B2N3_9ROSI</name>
<evidence type="ECO:0000313" key="2">
    <source>
        <dbReference type="Proteomes" id="UP000593574"/>
    </source>
</evidence>
<accession>A0A7J9B2N3</accession>
<dbReference type="EMBL" id="JABEZV010446041">
    <property type="protein sequence ID" value="MBA0730578.1"/>
    <property type="molecule type" value="Genomic_DNA"/>
</dbReference>
<sequence>MWIWYLMWKSTGLCSVARRFKLKSGLQPESSRKVKVSAFPGKI</sequence>
<comment type="caution">
    <text evidence="1">The sequence shown here is derived from an EMBL/GenBank/DDBJ whole genome shotgun (WGS) entry which is preliminary data.</text>
</comment>
<protein>
    <submittedName>
        <fullName evidence="1">Uncharacterized protein</fullName>
    </submittedName>
</protein>